<dbReference type="Proteomes" id="UP000195913">
    <property type="component" value="Unassembled WGS sequence"/>
</dbReference>
<evidence type="ECO:0000313" key="2">
    <source>
        <dbReference type="EMBL" id="SJM66019.1"/>
    </source>
</evidence>
<dbReference type="AlphaFoldDB" id="A0A1R4GCV7"/>
<dbReference type="Gene3D" id="3.40.50.720">
    <property type="entry name" value="NAD(P)-binding Rossmann-like Domain"/>
    <property type="match status" value="1"/>
</dbReference>
<evidence type="ECO:0000259" key="1">
    <source>
        <dbReference type="Pfam" id="PF13460"/>
    </source>
</evidence>
<name>A0A1R4GCV7_9MICC</name>
<dbReference type="InterPro" id="IPR036291">
    <property type="entry name" value="NAD(P)-bd_dom_sf"/>
</dbReference>
<reference evidence="2 3" key="1">
    <citation type="submission" date="2017-02" db="EMBL/GenBank/DDBJ databases">
        <authorList>
            <person name="Peterson S.W."/>
        </authorList>
    </citation>
    <scope>NUCLEOTIDE SEQUENCE [LARGE SCALE GENOMIC DNA]</scope>
    <source>
        <strain evidence="2 3">B Ar 00.02</strain>
    </source>
</reference>
<feature type="domain" description="NAD(P)-binding" evidence="1">
    <location>
        <begin position="9"/>
        <end position="197"/>
    </location>
</feature>
<dbReference type="Pfam" id="PF13460">
    <property type="entry name" value="NAD_binding_10"/>
    <property type="match status" value="1"/>
</dbReference>
<dbReference type="SUPFAM" id="SSF51735">
    <property type="entry name" value="NAD(P)-binding Rossmann-fold domains"/>
    <property type="match status" value="1"/>
</dbReference>
<keyword evidence="3" id="KW-1185">Reference proteome</keyword>
<dbReference type="InterPro" id="IPR016040">
    <property type="entry name" value="NAD(P)-bd_dom"/>
</dbReference>
<dbReference type="InterPro" id="IPR051207">
    <property type="entry name" value="ComplexI_NDUFA9_subunit"/>
</dbReference>
<organism evidence="2 3">
    <name type="scientific">Arthrobacter rhombi</name>
    <dbReference type="NCBI Taxonomy" id="71253"/>
    <lineage>
        <taxon>Bacteria</taxon>
        <taxon>Bacillati</taxon>
        <taxon>Actinomycetota</taxon>
        <taxon>Actinomycetes</taxon>
        <taxon>Micrococcales</taxon>
        <taxon>Micrococcaceae</taxon>
        <taxon>Arthrobacter</taxon>
    </lineage>
</organism>
<gene>
    <name evidence="2" type="ORF">FM101_09590</name>
</gene>
<accession>A0A1R4GCV7</accession>
<protein>
    <submittedName>
        <fullName evidence="2">Oxidoreductase</fullName>
    </submittedName>
</protein>
<evidence type="ECO:0000313" key="3">
    <source>
        <dbReference type="Proteomes" id="UP000195913"/>
    </source>
</evidence>
<dbReference type="GO" id="GO:0044877">
    <property type="term" value="F:protein-containing complex binding"/>
    <property type="evidence" value="ECO:0007669"/>
    <property type="project" value="TreeGrafter"/>
</dbReference>
<dbReference type="RefSeq" id="WP_179204290.1">
    <property type="nucleotide sequence ID" value="NZ_FUHW01000033.1"/>
</dbReference>
<dbReference type="PANTHER" id="PTHR12126">
    <property type="entry name" value="NADH-UBIQUINONE OXIDOREDUCTASE 39 KDA SUBUNIT-RELATED"/>
    <property type="match status" value="1"/>
</dbReference>
<dbReference type="EMBL" id="FUHW01000033">
    <property type="protein sequence ID" value="SJM66019.1"/>
    <property type="molecule type" value="Genomic_DNA"/>
</dbReference>
<proteinExistence type="predicted"/>
<sequence>MNQLVVVAGASGYVGRHVVEALDRCGYRVRALVRSREQAEAPGTFGAPALQGHVAEWRIVNYLDPATLQGACDGAERVVSALGVTRQNASPWDVDFLGNLRLLEEAERQGLASFLYVNVLHSASGTSVTLRSKNAFAEVLRRSTVAGQIVNPSGCFSDITDFLLLAQKGIGFTLGDGSSRLNPIHGADLAEFIVGHLDGPTASWDIGGPEIFTYRELESLAFRIAGRRQRILPVRPGALRPLQWAADRFSPRAANLTRFFLESLQLDAVGTPVGHRRLEPYLRALPAARRGSR</sequence>
<dbReference type="PANTHER" id="PTHR12126:SF11">
    <property type="entry name" value="NADH DEHYDROGENASE [UBIQUINONE] 1 ALPHA SUBCOMPLEX SUBUNIT 9, MITOCHONDRIAL"/>
    <property type="match status" value="1"/>
</dbReference>